<reference evidence="6" key="1">
    <citation type="submission" date="2022-09" db="EMBL/GenBank/DDBJ databases">
        <title>Haloadaptaus new haloarchaeum isolated from saline soil.</title>
        <authorList>
            <person name="Duran-Viseras A."/>
            <person name="Sanchez-Porro C."/>
            <person name="Ventosa A."/>
        </authorList>
    </citation>
    <scope>NUCLEOTIDE SEQUENCE</scope>
    <source>
        <strain evidence="6">F3-133</strain>
    </source>
</reference>
<feature type="domain" description="DNA mismatch repair proteins mutS family" evidence="5">
    <location>
        <begin position="363"/>
        <end position="560"/>
    </location>
</feature>
<comment type="caution">
    <text evidence="6">The sequence shown here is derived from an EMBL/GenBank/DDBJ whole genome shotgun (WGS) entry which is preliminary data.</text>
</comment>
<keyword evidence="3" id="KW-0238">DNA-binding</keyword>
<dbReference type="Proteomes" id="UP001149411">
    <property type="component" value="Unassembled WGS sequence"/>
</dbReference>
<dbReference type="SUPFAM" id="SSF52540">
    <property type="entry name" value="P-loop containing nucleoside triphosphate hydrolases"/>
    <property type="match status" value="1"/>
</dbReference>
<dbReference type="GO" id="GO:0030983">
    <property type="term" value="F:mismatched DNA binding"/>
    <property type="evidence" value="ECO:0007669"/>
    <property type="project" value="InterPro"/>
</dbReference>
<keyword evidence="7" id="KW-1185">Reference proteome</keyword>
<evidence type="ECO:0000256" key="3">
    <source>
        <dbReference type="ARBA" id="ARBA00023125"/>
    </source>
</evidence>
<dbReference type="SMART" id="SM00534">
    <property type="entry name" value="MUTSac"/>
    <property type="match status" value="1"/>
</dbReference>
<evidence type="ECO:0000259" key="4">
    <source>
        <dbReference type="SMART" id="SM00533"/>
    </source>
</evidence>
<proteinExistence type="predicted"/>
<dbReference type="Pfam" id="PF00488">
    <property type="entry name" value="MutS_V"/>
    <property type="match status" value="1"/>
</dbReference>
<dbReference type="Gene3D" id="3.40.50.300">
    <property type="entry name" value="P-loop containing nucleotide triphosphate hydrolases"/>
    <property type="match status" value="1"/>
</dbReference>
<keyword evidence="2" id="KW-0067">ATP-binding</keyword>
<evidence type="ECO:0000313" key="7">
    <source>
        <dbReference type="Proteomes" id="UP001149411"/>
    </source>
</evidence>
<dbReference type="AlphaFoldDB" id="A0A9Q4GIC8"/>
<evidence type="ECO:0000256" key="1">
    <source>
        <dbReference type="ARBA" id="ARBA00022741"/>
    </source>
</evidence>
<dbReference type="InterPro" id="IPR000432">
    <property type="entry name" value="DNA_mismatch_repair_MutS_C"/>
</dbReference>
<accession>A0A9Q4GIC8</accession>
<dbReference type="InterPro" id="IPR007696">
    <property type="entry name" value="DNA_mismatch_repair_MutS_core"/>
</dbReference>
<dbReference type="InterPro" id="IPR045076">
    <property type="entry name" value="MutS"/>
</dbReference>
<organism evidence="6 7">
    <name type="scientific">Halorutilus salinus</name>
    <dbReference type="NCBI Taxonomy" id="2487751"/>
    <lineage>
        <taxon>Archaea</taxon>
        <taxon>Methanobacteriati</taxon>
        <taxon>Methanobacteriota</taxon>
        <taxon>Stenosarchaea group</taxon>
        <taxon>Halobacteria</taxon>
        <taxon>Halorutilales</taxon>
        <taxon>Halorutilaceae</taxon>
        <taxon>Halorutilus</taxon>
    </lineage>
</organism>
<feature type="domain" description="DNA mismatch repair protein MutS core" evidence="4">
    <location>
        <begin position="70"/>
        <end position="344"/>
    </location>
</feature>
<dbReference type="GO" id="GO:0006298">
    <property type="term" value="P:mismatch repair"/>
    <property type="evidence" value="ECO:0007669"/>
    <property type="project" value="InterPro"/>
</dbReference>
<dbReference type="PANTHER" id="PTHR11361">
    <property type="entry name" value="DNA MISMATCH REPAIR PROTEIN MUTS FAMILY MEMBER"/>
    <property type="match status" value="1"/>
</dbReference>
<keyword evidence="1" id="KW-0547">Nucleotide-binding</keyword>
<evidence type="ECO:0000313" key="6">
    <source>
        <dbReference type="EMBL" id="MCX2818181.1"/>
    </source>
</evidence>
<protein>
    <submittedName>
        <fullName evidence="6">DNA mismatch repair protein</fullName>
    </submittedName>
</protein>
<gene>
    <name evidence="6" type="ORF">EGH25_02290</name>
</gene>
<evidence type="ECO:0000256" key="2">
    <source>
        <dbReference type="ARBA" id="ARBA00022840"/>
    </source>
</evidence>
<dbReference type="EMBL" id="RKLV01000002">
    <property type="protein sequence ID" value="MCX2818181.1"/>
    <property type="molecule type" value="Genomic_DNA"/>
</dbReference>
<dbReference type="PANTHER" id="PTHR11361:SF125">
    <property type="entry name" value="DNA-BINDING PROTEIN MUTS2"/>
    <property type="match status" value="1"/>
</dbReference>
<sequence length="562" mass="60888">MLEEYWGVGPKTRDLLADSLGEEDAVEAIERSDVRRLVDAGLPRGRATRIVRRAKGGEGLDVLTTRDSRDVYKSLLERIGDHAVTDEAADRVTVMTPFTETEKAERRLGRVEEARDAVEAHGEELVGAFEGYDETDRARVETALRLREAGVGDIFDGVASLDEGALRDAVEALGSLDGEDGTVARGADDDLDTLRDRLEAVRELEDEALDFAERLSTEALDADELREGFVDHVVTEADVTYERARDAVETEALDATDFVTGSLRNLLDSVRGDVEGREEQVAGRLREAVEENRDAVEEASEVVREVAFVASLARFADAHDMTSPEFVDEGVAVRGARNLALVGRGEDVQPVDYAVGADEVAEGDVAVLTGANSGGKTTVLETLCEVVLLAGMGVPVPADEARVSVFDDVVFHRRHSSFNAGVLESTLRSVVPPLTDGDDALMLVDEFEAITEPGSAADLLHGLVTLTVDRDAVGVFVTHLADDLEPLPDEARVDGIFAEGLDDELELDVDYQPRFGTVGRSTPEFIVSRLIARSDGRDDRAGYDVLARSVGVEKVQRTLDEV</sequence>
<dbReference type="RefSeq" id="WP_266085882.1">
    <property type="nucleotide sequence ID" value="NZ_RKLV01000002.1"/>
</dbReference>
<dbReference type="InterPro" id="IPR027417">
    <property type="entry name" value="P-loop_NTPase"/>
</dbReference>
<dbReference type="SMART" id="SM00533">
    <property type="entry name" value="MUTSd"/>
    <property type="match status" value="1"/>
</dbReference>
<name>A0A9Q4GIC8_9EURY</name>
<dbReference type="GO" id="GO:0005524">
    <property type="term" value="F:ATP binding"/>
    <property type="evidence" value="ECO:0007669"/>
    <property type="project" value="UniProtKB-KW"/>
</dbReference>
<evidence type="ECO:0000259" key="5">
    <source>
        <dbReference type="SMART" id="SM00534"/>
    </source>
</evidence>
<dbReference type="GO" id="GO:0140664">
    <property type="term" value="F:ATP-dependent DNA damage sensor activity"/>
    <property type="evidence" value="ECO:0007669"/>
    <property type="project" value="InterPro"/>
</dbReference>